<dbReference type="GO" id="GO:0003700">
    <property type="term" value="F:DNA-binding transcription factor activity"/>
    <property type="evidence" value="ECO:0007669"/>
    <property type="project" value="InterPro"/>
</dbReference>
<feature type="compositionally biased region" description="Low complexity" evidence="7">
    <location>
        <begin position="34"/>
        <end position="44"/>
    </location>
</feature>
<dbReference type="AlphaFoldDB" id="S8CNV3"/>
<keyword evidence="4" id="KW-0238">DNA-binding</keyword>
<keyword evidence="3" id="KW-0805">Transcription regulation</keyword>
<feature type="region of interest" description="Disordered" evidence="7">
    <location>
        <begin position="21"/>
        <end position="68"/>
    </location>
</feature>
<keyword evidence="10" id="KW-1185">Reference proteome</keyword>
<dbReference type="Pfam" id="PF03106">
    <property type="entry name" value="WRKY"/>
    <property type="match status" value="1"/>
</dbReference>
<dbReference type="InterPro" id="IPR003657">
    <property type="entry name" value="WRKY_dom"/>
</dbReference>
<feature type="domain" description="WRKY" evidence="8">
    <location>
        <begin position="74"/>
        <end position="128"/>
    </location>
</feature>
<evidence type="ECO:0000313" key="9">
    <source>
        <dbReference type="EMBL" id="EPS66481.1"/>
    </source>
</evidence>
<dbReference type="InterPro" id="IPR044810">
    <property type="entry name" value="WRKY_plant"/>
</dbReference>
<keyword evidence="5" id="KW-0804">Transcription</keyword>
<feature type="region of interest" description="Disordered" evidence="7">
    <location>
        <begin position="144"/>
        <end position="172"/>
    </location>
</feature>
<comment type="caution">
    <text evidence="9">The sequence shown here is derived from an EMBL/GenBank/DDBJ whole genome shotgun (WGS) entry which is preliminary data.</text>
</comment>
<evidence type="ECO:0000256" key="4">
    <source>
        <dbReference type="ARBA" id="ARBA00023125"/>
    </source>
</evidence>
<evidence type="ECO:0000313" key="10">
    <source>
        <dbReference type="Proteomes" id="UP000015453"/>
    </source>
</evidence>
<dbReference type="PROSITE" id="PS50811">
    <property type="entry name" value="WRKY"/>
    <property type="match status" value="1"/>
</dbReference>
<gene>
    <name evidence="9" type="ORF">M569_08295</name>
</gene>
<dbReference type="OrthoDB" id="1918969at2759"/>
<evidence type="ECO:0000256" key="1">
    <source>
        <dbReference type="ARBA" id="ARBA00004123"/>
    </source>
</evidence>
<comment type="subcellular location">
    <subcellularLocation>
        <location evidence="1">Nucleus</location>
    </subcellularLocation>
</comment>
<dbReference type="GO" id="GO:0043565">
    <property type="term" value="F:sequence-specific DNA binding"/>
    <property type="evidence" value="ECO:0007669"/>
    <property type="project" value="InterPro"/>
</dbReference>
<evidence type="ECO:0000259" key="8">
    <source>
        <dbReference type="PROSITE" id="PS50811"/>
    </source>
</evidence>
<evidence type="ECO:0000256" key="6">
    <source>
        <dbReference type="ARBA" id="ARBA00023242"/>
    </source>
</evidence>
<dbReference type="SMART" id="SM00774">
    <property type="entry name" value="WRKY"/>
    <property type="match status" value="1"/>
</dbReference>
<keyword evidence="6" id="KW-0539">Nucleus</keyword>
<evidence type="ECO:0000256" key="3">
    <source>
        <dbReference type="ARBA" id="ARBA00023015"/>
    </source>
</evidence>
<dbReference type="GO" id="GO:0005634">
    <property type="term" value="C:nucleus"/>
    <property type="evidence" value="ECO:0007669"/>
    <property type="project" value="UniProtKB-SubCell"/>
</dbReference>
<proteinExistence type="predicted"/>
<sequence>MEEQRTTRTVIARPVACKPTMPIRFSTIESHAPSSSSSSSSSSSVTPRTVRLRRPIRDSKQEESVQASIFPNDRWRHYGQKMVKGGQHPRSYYRCTHPNCPVKKKVERRFDGQVEEIVYEGEHNHVPPPLTLPTQHPTIIQVNEEESEAQSKRIKRVKNKHTSCNPAEMQRK</sequence>
<evidence type="ECO:0000256" key="5">
    <source>
        <dbReference type="ARBA" id="ARBA00023163"/>
    </source>
</evidence>
<dbReference type="PANTHER" id="PTHR31221:SF360">
    <property type="entry name" value="WRKY DOMAIN-CONTAINING PROTEIN"/>
    <property type="match status" value="1"/>
</dbReference>
<dbReference type="PANTHER" id="PTHR31221">
    <property type="entry name" value="WRKY TRANSCRIPTION FACTOR PROTEIN 1-RELATED"/>
    <property type="match status" value="1"/>
</dbReference>
<feature type="compositionally biased region" description="Basic residues" evidence="7">
    <location>
        <begin position="152"/>
        <end position="161"/>
    </location>
</feature>
<reference evidence="9 10" key="1">
    <citation type="journal article" date="2013" name="BMC Genomics">
        <title>The miniature genome of a carnivorous plant Genlisea aurea contains a low number of genes and short non-coding sequences.</title>
        <authorList>
            <person name="Leushkin E.V."/>
            <person name="Sutormin R.A."/>
            <person name="Nabieva E.R."/>
            <person name="Penin A.A."/>
            <person name="Kondrashov A.S."/>
            <person name="Logacheva M.D."/>
        </authorList>
    </citation>
    <scope>NUCLEOTIDE SEQUENCE [LARGE SCALE GENOMIC DNA]</scope>
</reference>
<organism evidence="9 10">
    <name type="scientific">Genlisea aurea</name>
    <dbReference type="NCBI Taxonomy" id="192259"/>
    <lineage>
        <taxon>Eukaryota</taxon>
        <taxon>Viridiplantae</taxon>
        <taxon>Streptophyta</taxon>
        <taxon>Embryophyta</taxon>
        <taxon>Tracheophyta</taxon>
        <taxon>Spermatophyta</taxon>
        <taxon>Magnoliopsida</taxon>
        <taxon>eudicotyledons</taxon>
        <taxon>Gunneridae</taxon>
        <taxon>Pentapetalae</taxon>
        <taxon>asterids</taxon>
        <taxon>lamiids</taxon>
        <taxon>Lamiales</taxon>
        <taxon>Lentibulariaceae</taxon>
        <taxon>Genlisea</taxon>
    </lineage>
</organism>
<dbReference type="SUPFAM" id="SSF118290">
    <property type="entry name" value="WRKY DNA-binding domain"/>
    <property type="match status" value="1"/>
</dbReference>
<dbReference type="FunFam" id="2.20.25.80:FF:000006">
    <property type="entry name" value="WRKY transcription factor"/>
    <property type="match status" value="1"/>
</dbReference>
<name>S8CNV3_9LAMI</name>
<protein>
    <recommendedName>
        <fullName evidence="8">WRKY domain-containing protein</fullName>
    </recommendedName>
</protein>
<dbReference type="InterPro" id="IPR036576">
    <property type="entry name" value="WRKY_dom_sf"/>
</dbReference>
<dbReference type="Gene3D" id="2.20.25.80">
    <property type="entry name" value="WRKY domain"/>
    <property type="match status" value="1"/>
</dbReference>
<dbReference type="Proteomes" id="UP000015453">
    <property type="component" value="Unassembled WGS sequence"/>
</dbReference>
<accession>S8CNV3</accession>
<keyword evidence="2" id="KW-0677">Repeat</keyword>
<dbReference type="EMBL" id="AUSU01003656">
    <property type="protein sequence ID" value="EPS66481.1"/>
    <property type="molecule type" value="Genomic_DNA"/>
</dbReference>
<evidence type="ECO:0000256" key="2">
    <source>
        <dbReference type="ARBA" id="ARBA00022737"/>
    </source>
</evidence>
<evidence type="ECO:0000256" key="7">
    <source>
        <dbReference type="SAM" id="MobiDB-lite"/>
    </source>
</evidence>